<keyword evidence="4 8" id="KW-0489">Methyltransferase</keyword>
<protein>
    <submittedName>
        <fullName evidence="10">Precorrin-2 C(20)-methyltransferase</fullName>
        <ecNumber evidence="10">2.1.1.130</ecNumber>
    </submittedName>
</protein>
<name>A0A1A8TS71_9GAMM</name>
<dbReference type="InterPro" id="IPR035996">
    <property type="entry name" value="4pyrrol_Methylase_sf"/>
</dbReference>
<dbReference type="NCBIfam" id="TIGR01467">
    <property type="entry name" value="cobI_cbiL"/>
    <property type="match status" value="1"/>
</dbReference>
<dbReference type="Gene3D" id="3.40.1010.10">
    <property type="entry name" value="Cobalt-precorrin-4 Transmethylase, Domain 1"/>
    <property type="match status" value="1"/>
</dbReference>
<proteinExistence type="inferred from homology"/>
<evidence type="ECO:0000259" key="9">
    <source>
        <dbReference type="Pfam" id="PF00590"/>
    </source>
</evidence>
<dbReference type="UniPathway" id="UPA00148"/>
<dbReference type="GO" id="GO:0030788">
    <property type="term" value="F:precorrin-2 C20-methyltransferase activity"/>
    <property type="evidence" value="ECO:0007669"/>
    <property type="project" value="UniProtKB-EC"/>
</dbReference>
<dbReference type="InterPro" id="IPR000878">
    <property type="entry name" value="4pyrrol_Mease"/>
</dbReference>
<comment type="pathway">
    <text evidence="1">Cofactor biosynthesis; adenosylcobalamin biosynthesis.</text>
</comment>
<evidence type="ECO:0000313" key="10">
    <source>
        <dbReference type="EMBL" id="SBS37524.1"/>
    </source>
</evidence>
<evidence type="ECO:0000313" key="11">
    <source>
        <dbReference type="Proteomes" id="UP000092544"/>
    </source>
</evidence>
<sequence>MNGMDTEEKQGRFIGVGVGPGDPELITLKALRLIQSADVISYLANAEGGSQAKSIACEAFVGVAHKQHEIAIVMPMSTDRQLANDAYDRGAKAIAHELSQGKDVVFLCEGDPLFFGSFAYLLERLEGRFACQVIPGVSSINAASSALNHPLTVLKESLAVVSGRHSPEQIDSALEQHDSVVIMKAGRARPRILMALRKTNRIQDAKYLEYIGRDNERIVHDVSTLENGAGPYFSLFVVTKSERGTR</sequence>
<dbReference type="InterPro" id="IPR006364">
    <property type="entry name" value="CobI/CbiL/CobIJ_dom"/>
</dbReference>
<evidence type="ECO:0000256" key="7">
    <source>
        <dbReference type="PIRNR" id="PIRNR036427"/>
    </source>
</evidence>
<dbReference type="AlphaFoldDB" id="A0A1A8TS71"/>
<dbReference type="OrthoDB" id="9804789at2"/>
<dbReference type="GO" id="GO:0009236">
    <property type="term" value="P:cobalamin biosynthetic process"/>
    <property type="evidence" value="ECO:0007669"/>
    <property type="project" value="UniProtKB-UniRule"/>
</dbReference>
<dbReference type="STRING" id="1792290.MSP8886_04157"/>
<feature type="domain" description="Tetrapyrrole methylase" evidence="9">
    <location>
        <begin position="13"/>
        <end position="220"/>
    </location>
</feature>
<dbReference type="EMBL" id="FLOB01000019">
    <property type="protein sequence ID" value="SBS37524.1"/>
    <property type="molecule type" value="Genomic_DNA"/>
</dbReference>
<evidence type="ECO:0000256" key="6">
    <source>
        <dbReference type="ARBA" id="ARBA00022691"/>
    </source>
</evidence>
<dbReference type="PIRSF" id="PIRSF036427">
    <property type="entry name" value="Precrrn-2_mtase"/>
    <property type="match status" value="1"/>
</dbReference>
<dbReference type="RefSeq" id="WP_067020565.1">
    <property type="nucleotide sequence ID" value="NZ_FLOB01000019.1"/>
</dbReference>
<evidence type="ECO:0000256" key="4">
    <source>
        <dbReference type="ARBA" id="ARBA00022603"/>
    </source>
</evidence>
<dbReference type="PROSITE" id="PS00840">
    <property type="entry name" value="SUMT_2"/>
    <property type="match status" value="1"/>
</dbReference>
<dbReference type="InterPro" id="IPR014777">
    <property type="entry name" value="4pyrrole_Mease_sub1"/>
</dbReference>
<evidence type="ECO:0000256" key="5">
    <source>
        <dbReference type="ARBA" id="ARBA00022679"/>
    </source>
</evidence>
<reference evidence="10 11" key="1">
    <citation type="submission" date="2016-06" db="EMBL/GenBank/DDBJ databases">
        <authorList>
            <person name="Kjaerup R.B."/>
            <person name="Dalgaard T.S."/>
            <person name="Juul-Madsen H.R."/>
        </authorList>
    </citation>
    <scope>NUCLEOTIDE SEQUENCE [LARGE SCALE GENOMIC DNA]</scope>
    <source>
        <strain evidence="10 11">CECT 8886</strain>
    </source>
</reference>
<dbReference type="EC" id="2.1.1.130" evidence="10"/>
<dbReference type="CDD" id="cd11645">
    <property type="entry name" value="Precorrin_2_C20_MT"/>
    <property type="match status" value="1"/>
</dbReference>
<keyword evidence="5 8" id="KW-0808">Transferase</keyword>
<dbReference type="SUPFAM" id="SSF53790">
    <property type="entry name" value="Tetrapyrrole methylase"/>
    <property type="match status" value="1"/>
</dbReference>
<dbReference type="InterPro" id="IPR014776">
    <property type="entry name" value="4pyrrole_Mease_sub2"/>
</dbReference>
<dbReference type="PANTHER" id="PTHR43467">
    <property type="entry name" value="COBALT-PRECORRIN-2 C(20)-METHYLTRANSFERASE"/>
    <property type="match status" value="1"/>
</dbReference>
<dbReference type="Proteomes" id="UP000092544">
    <property type="component" value="Unassembled WGS sequence"/>
</dbReference>
<evidence type="ECO:0000256" key="3">
    <source>
        <dbReference type="ARBA" id="ARBA00022573"/>
    </source>
</evidence>
<organism evidence="10 11">
    <name type="scientific">Marinomonas spartinae</name>
    <dbReference type="NCBI Taxonomy" id="1792290"/>
    <lineage>
        <taxon>Bacteria</taxon>
        <taxon>Pseudomonadati</taxon>
        <taxon>Pseudomonadota</taxon>
        <taxon>Gammaproteobacteria</taxon>
        <taxon>Oceanospirillales</taxon>
        <taxon>Oceanospirillaceae</taxon>
        <taxon>Marinomonas</taxon>
    </lineage>
</organism>
<dbReference type="Pfam" id="PF00590">
    <property type="entry name" value="TP_methylase"/>
    <property type="match status" value="1"/>
</dbReference>
<keyword evidence="11" id="KW-1185">Reference proteome</keyword>
<keyword evidence="3" id="KW-0169">Cobalamin biosynthesis</keyword>
<dbReference type="PANTHER" id="PTHR43467:SF2">
    <property type="entry name" value="COBALT-PRECORRIN-2 C(20)-METHYLTRANSFERASE"/>
    <property type="match status" value="1"/>
</dbReference>
<gene>
    <name evidence="10" type="primary">cobI</name>
    <name evidence="10" type="ORF">MSP8886_04157</name>
</gene>
<dbReference type="Gene3D" id="3.30.950.10">
    <property type="entry name" value="Methyltransferase, Cobalt-precorrin-4 Transmethylase, Domain 2"/>
    <property type="match status" value="1"/>
</dbReference>
<dbReference type="GO" id="GO:0032259">
    <property type="term" value="P:methylation"/>
    <property type="evidence" value="ECO:0007669"/>
    <property type="project" value="UniProtKB-KW"/>
</dbReference>
<evidence type="ECO:0000256" key="2">
    <source>
        <dbReference type="ARBA" id="ARBA00005879"/>
    </source>
</evidence>
<evidence type="ECO:0000256" key="8">
    <source>
        <dbReference type="RuleBase" id="RU003960"/>
    </source>
</evidence>
<comment type="similarity">
    <text evidence="2 7 8">Belongs to the precorrin methyltransferase family.</text>
</comment>
<dbReference type="InterPro" id="IPR003043">
    <property type="entry name" value="Uropor_MeTrfase_CS"/>
</dbReference>
<accession>A0A1A8TS71</accession>
<keyword evidence="6" id="KW-0949">S-adenosyl-L-methionine</keyword>
<dbReference type="InterPro" id="IPR012382">
    <property type="entry name" value="CobI/CbiL"/>
</dbReference>
<evidence type="ECO:0000256" key="1">
    <source>
        <dbReference type="ARBA" id="ARBA00004953"/>
    </source>
</evidence>